<proteinExistence type="predicted"/>
<feature type="compositionally biased region" description="Pro residues" evidence="1">
    <location>
        <begin position="14"/>
        <end position="23"/>
    </location>
</feature>
<accession>A0A182IJY3</accession>
<evidence type="ECO:0000313" key="2">
    <source>
        <dbReference type="EnsemblMetazoa" id="AATE000584-PA.1"/>
    </source>
</evidence>
<evidence type="ECO:0000256" key="1">
    <source>
        <dbReference type="SAM" id="MobiDB-lite"/>
    </source>
</evidence>
<organism evidence="2">
    <name type="scientific">Anopheles atroparvus</name>
    <name type="common">European mosquito</name>
    <dbReference type="NCBI Taxonomy" id="41427"/>
    <lineage>
        <taxon>Eukaryota</taxon>
        <taxon>Metazoa</taxon>
        <taxon>Ecdysozoa</taxon>
        <taxon>Arthropoda</taxon>
        <taxon>Hexapoda</taxon>
        <taxon>Insecta</taxon>
        <taxon>Pterygota</taxon>
        <taxon>Neoptera</taxon>
        <taxon>Endopterygota</taxon>
        <taxon>Diptera</taxon>
        <taxon>Nematocera</taxon>
        <taxon>Culicoidea</taxon>
        <taxon>Culicidae</taxon>
        <taxon>Anophelinae</taxon>
        <taxon>Anopheles</taxon>
    </lineage>
</organism>
<reference evidence="2" key="1">
    <citation type="submission" date="2022-08" db="UniProtKB">
        <authorList>
            <consortium name="EnsemblMetazoa"/>
        </authorList>
    </citation>
    <scope>IDENTIFICATION</scope>
    <source>
        <strain evidence="2">EBRO</strain>
    </source>
</reference>
<protein>
    <submittedName>
        <fullName evidence="2">Uncharacterized protein</fullName>
    </submittedName>
</protein>
<feature type="region of interest" description="Disordered" evidence="1">
    <location>
        <begin position="1"/>
        <end position="28"/>
    </location>
</feature>
<dbReference type="EnsemblMetazoa" id="AATE000584-RA">
    <property type="protein sequence ID" value="AATE000584-PA.1"/>
    <property type="gene ID" value="AATE000584"/>
</dbReference>
<name>A0A182IJY3_ANOAO</name>
<dbReference type="VEuPathDB" id="VectorBase:AATE000584"/>
<dbReference type="AlphaFoldDB" id="A0A182IJY3"/>
<sequence>MRSGGTPVRLLPSVGPPKPPETPGTPSSCGSCGNIAAAAAAAAAAVASLLSLSTSVAGLAGLDGRSAPSSCSHPASSSPASAPGAGPSIAVPLAENRIGIDCLRRFFDRSGSESELSCEAFVGVLLWVLVVVVATFRNDDESVRLEAFSVEPCELLVCEELDASLSAASSPLRSGGGVA</sequence>